<comment type="similarity">
    <text evidence="2 12">Belongs to the glycosyl hydrolase 63 family.</text>
</comment>
<dbReference type="Gene3D" id="1.50.10.10">
    <property type="match status" value="1"/>
</dbReference>
<feature type="domain" description="Glycosyl hydrolase family 63 C-terminal" evidence="15">
    <location>
        <begin position="249"/>
        <end position="733"/>
    </location>
</feature>
<keyword evidence="7" id="KW-1133">Transmembrane helix</keyword>
<evidence type="ECO:0000256" key="1">
    <source>
        <dbReference type="ARBA" id="ARBA00004648"/>
    </source>
</evidence>
<keyword evidence="10 12" id="KW-0326">Glycosidase</keyword>
<sequence>MMLHLLIFVIGCVLAGNSQDLLWGPYNPGVFSGFRSRDPELPTLSFLWHSFELNTSVPIRYTCDNEVALNGYGWTDFDPRLGGRHVVDDAGHKVIVETRFVKSPHGYVVRVQVDPKTPVSFLTYLHVDGATDSFDIHQGPDTLTVASVRKDYKFEVPSLHSFASFPVIEEHRYRATDVLAELIQLRLKKLQETYSDEEIKALSNAEYMLVPQILSPSANALFVQAIADKPFTFDISFVASKSAPQPVYVQKKYNDTLERIDQHFTDTYSFQAPFDTPEHRTFGKQVLSDLLGGIGAFHGKMLVDRTNRHVEVFDESALEDRVRPEDADEEGPYDLFTCTPSRSKFPRGFYWDEGFHLLPIIPYDIDLAAEILESWFSLVDEDGWIAREQILGSEARSRVPPDFQVQYPYTANPPTLVMALSSIIDQLHGFGARAEQSEFDEIDVYGEANTEMTTALKKVYPLVKMHYEWFRRTQRGEIRQYDRRSFSSVEGYRWRDRTATHCFASGLDDYPRAGVLNSGELNVDLLSWVGAFSRAMLKFAVYVGETEDAEDFEEDYNAVVRNIEDLHWIENENSYCDIAVVDGESVPACRKGYLSLFPFMLQLLDAQNPHIEAIVDFMRDPETIWSPYGLRSLSKQDPDYGTGENYWRSPIWININYLVLEALQKYGQEIKGPLHDKIMNVYRELRQNVVNTVYNEHKRTGYVWEQYDPDTGYGKGGKPFTGWTSLVVLIMNMPESL</sequence>
<keyword evidence="9 13" id="KW-0325">Glycoprotein</keyword>
<evidence type="ECO:0000256" key="7">
    <source>
        <dbReference type="ARBA" id="ARBA00022989"/>
    </source>
</evidence>
<dbReference type="Pfam" id="PF16923">
    <property type="entry name" value="Glyco_hydro_63N"/>
    <property type="match status" value="1"/>
</dbReference>
<feature type="domain" description="Glycosyl hydrolase family 63 N-terminal" evidence="16">
    <location>
        <begin position="21"/>
        <end position="124"/>
    </location>
</feature>
<comment type="function">
    <text evidence="12">Cleaves the distal alpha 1,2-linked glucose residue from the Glc(3)Man(9)GlcNAc(2) oligosaccharide precursor.</text>
</comment>
<evidence type="ECO:0000256" key="12">
    <source>
        <dbReference type="RuleBase" id="RU368089"/>
    </source>
</evidence>
<evidence type="ECO:0000256" key="14">
    <source>
        <dbReference type="SAM" id="SignalP"/>
    </source>
</evidence>
<evidence type="ECO:0000259" key="16">
    <source>
        <dbReference type="Pfam" id="PF16923"/>
    </source>
</evidence>
<feature type="signal peptide" evidence="14">
    <location>
        <begin position="1"/>
        <end position="15"/>
    </location>
</feature>
<dbReference type="Gene3D" id="2.70.98.110">
    <property type="entry name" value="Glycosyl hydrolase family 63, N-terminal domain"/>
    <property type="match status" value="1"/>
</dbReference>
<evidence type="ECO:0000256" key="8">
    <source>
        <dbReference type="ARBA" id="ARBA00023136"/>
    </source>
</evidence>
<evidence type="ECO:0000256" key="4">
    <source>
        <dbReference type="ARBA" id="ARBA00022801"/>
    </source>
</evidence>
<comment type="catalytic activity">
    <reaction evidence="12">
        <text>N(4)-(alpha-D-Glc-(1-&gt;2)-alpha-D-Glc-(1-&gt;3)-alpha-D-Glc-(1-&gt;3)-alpha-D-Man-(1-&gt;2)-alpha-D-Man-(1-&gt;2)-alpha-D-Man-(1-&gt;3)-[alpha-D-Man-(1-&gt;2)-alpha-D-Man-(1-&gt;3)-[alpha-D-Man-(1-&gt;2)-alpha-D-Man-(1-&gt;6)]-alpha-D-Man-(1-&gt;6)]-beta-D-Man-(1-&gt;4)-beta-D-GlcNAc-(1-&gt;4)-beta-D-GlcNAc)-L-asparaginyl-[protein] + H2O = N(4)-(alpha-D-Glc-(1-&gt;3)-alpha-D-Glc-(1-&gt;3)-alpha-D-Man-(1-&gt;2)-alpha-D-Man-(1-&gt;2)-alpha-D-Man-(1-&gt;3)-[alpha-D-Man-(1-&gt;2)-alpha-D-Man-(1-&gt;3)-[alpha-D-Man-(1-&gt;2)-alpha-D-Man-(1-&gt;6)]-alpha-D-Man-(1-&gt;6)]-beta-D-Man-(1-&gt;4)-beta-D-GlcNAc-(1-&gt;4)-beta-D-GlcNAc)-L-asparaginyl-[protein] + beta-D-glucose</text>
        <dbReference type="Rhea" id="RHEA:55988"/>
        <dbReference type="Rhea" id="RHEA-COMP:12806"/>
        <dbReference type="Rhea" id="RHEA-COMP:14355"/>
        <dbReference type="ChEBI" id="CHEBI:15377"/>
        <dbReference type="ChEBI" id="CHEBI:15903"/>
        <dbReference type="ChEBI" id="CHEBI:59082"/>
        <dbReference type="ChEBI" id="CHEBI:132537"/>
        <dbReference type="EC" id="3.2.1.106"/>
    </reaction>
</comment>
<dbReference type="InterPro" id="IPR038518">
    <property type="entry name" value="Glyco_hydro_63N_sf"/>
</dbReference>
<dbReference type="PANTHER" id="PTHR10412">
    <property type="entry name" value="MANNOSYL-OLIGOSACCHARIDE GLUCOSIDASE"/>
    <property type="match status" value="1"/>
</dbReference>
<dbReference type="InterPro" id="IPR008928">
    <property type="entry name" value="6-hairpin_glycosidase_sf"/>
</dbReference>
<dbReference type="GO" id="GO:0004573">
    <property type="term" value="F:Glc3Man9GlcNAc2 oligosaccharide glucosidase activity"/>
    <property type="evidence" value="ECO:0007669"/>
    <property type="project" value="UniProtKB-UniRule"/>
</dbReference>
<accession>A0A1E4TD27</accession>
<dbReference type="GO" id="GO:0070880">
    <property type="term" value="P:fungal-type cell wall beta-glucan biosynthetic process"/>
    <property type="evidence" value="ECO:0007669"/>
    <property type="project" value="EnsemblFungi"/>
</dbReference>
<dbReference type="InterPro" id="IPR031335">
    <property type="entry name" value="Glyco_hydro_63_C"/>
</dbReference>
<evidence type="ECO:0000256" key="2">
    <source>
        <dbReference type="ARBA" id="ARBA00010833"/>
    </source>
</evidence>
<evidence type="ECO:0000256" key="13">
    <source>
        <dbReference type="RuleBase" id="RU369107"/>
    </source>
</evidence>
<keyword evidence="4 12" id="KW-0378">Hydrolase</keyword>
<dbReference type="InterPro" id="IPR031631">
    <property type="entry name" value="Glyco_hydro_63N"/>
</dbReference>
<dbReference type="InterPro" id="IPR012341">
    <property type="entry name" value="6hp_glycosidase-like_sf"/>
</dbReference>
<keyword evidence="3" id="KW-0812">Transmembrane</keyword>
<keyword evidence="18" id="KW-1185">Reference proteome</keyword>
<dbReference type="OrthoDB" id="410058at2759"/>
<evidence type="ECO:0000256" key="10">
    <source>
        <dbReference type="ARBA" id="ARBA00023295"/>
    </source>
</evidence>
<dbReference type="GO" id="GO:0006491">
    <property type="term" value="P:N-glycan processing"/>
    <property type="evidence" value="ECO:0007669"/>
    <property type="project" value="EnsemblFungi"/>
</dbReference>
<protein>
    <recommendedName>
        <fullName evidence="11 12">Mannosyl-oligosaccharide glucosidase</fullName>
        <ecNumber evidence="11 12">3.2.1.106</ecNumber>
    </recommendedName>
    <alternativeName>
        <fullName evidence="13">Glucosidase I</fullName>
    </alternativeName>
</protein>
<dbReference type="SUPFAM" id="SSF48208">
    <property type="entry name" value="Six-hairpin glycosidases"/>
    <property type="match status" value="1"/>
</dbReference>
<dbReference type="AlphaFoldDB" id="A0A1E4TD27"/>
<evidence type="ECO:0000256" key="5">
    <source>
        <dbReference type="ARBA" id="ARBA00022824"/>
    </source>
</evidence>
<gene>
    <name evidence="17" type="ORF">CANCADRAFT_141252</name>
</gene>
<evidence type="ECO:0000256" key="3">
    <source>
        <dbReference type="ARBA" id="ARBA00022692"/>
    </source>
</evidence>
<dbReference type="PANTHER" id="PTHR10412:SF11">
    <property type="entry name" value="MANNOSYL-OLIGOSACCHARIDE GLUCOSIDASE"/>
    <property type="match status" value="1"/>
</dbReference>
<proteinExistence type="inferred from homology"/>
<name>A0A1E4TD27_9ASCO</name>
<keyword evidence="5 12" id="KW-0256">Endoplasmic reticulum</keyword>
<dbReference type="GO" id="GO:0009311">
    <property type="term" value="P:oligosaccharide metabolic process"/>
    <property type="evidence" value="ECO:0007669"/>
    <property type="project" value="UniProtKB-UniRule"/>
</dbReference>
<evidence type="ECO:0000259" key="15">
    <source>
        <dbReference type="Pfam" id="PF03200"/>
    </source>
</evidence>
<keyword evidence="6" id="KW-0735">Signal-anchor</keyword>
<comment type="pathway">
    <text evidence="13">Glycan metabolism; N-glycan degradation.</text>
</comment>
<dbReference type="GO" id="GO:0098553">
    <property type="term" value="C:lumenal side of endoplasmic reticulum membrane"/>
    <property type="evidence" value="ECO:0007669"/>
    <property type="project" value="EnsemblFungi"/>
</dbReference>
<evidence type="ECO:0000313" key="17">
    <source>
        <dbReference type="EMBL" id="ODV89617.1"/>
    </source>
</evidence>
<dbReference type="Proteomes" id="UP000095023">
    <property type="component" value="Unassembled WGS sequence"/>
</dbReference>
<evidence type="ECO:0000256" key="6">
    <source>
        <dbReference type="ARBA" id="ARBA00022968"/>
    </source>
</evidence>
<evidence type="ECO:0000256" key="11">
    <source>
        <dbReference type="ARBA" id="ARBA00038888"/>
    </source>
</evidence>
<dbReference type="EMBL" id="KV453843">
    <property type="protein sequence ID" value="ODV89617.1"/>
    <property type="molecule type" value="Genomic_DNA"/>
</dbReference>
<dbReference type="EC" id="3.2.1.106" evidence="11 12"/>
<reference evidence="18" key="1">
    <citation type="submission" date="2016-02" db="EMBL/GenBank/DDBJ databases">
        <title>Comparative genomics of biotechnologically important yeasts.</title>
        <authorList>
            <consortium name="DOE Joint Genome Institute"/>
            <person name="Riley R."/>
            <person name="Haridas S."/>
            <person name="Wolfe K.H."/>
            <person name="Lopes M.R."/>
            <person name="Hittinger C.T."/>
            <person name="Goker M."/>
            <person name="Salamov A."/>
            <person name="Wisecaver J."/>
            <person name="Long T.M."/>
            <person name="Aerts A.L."/>
            <person name="Barry K."/>
            <person name="Choi C."/>
            <person name="Clum A."/>
            <person name="Coughlan A.Y."/>
            <person name="Deshpande S."/>
            <person name="Douglass A.P."/>
            <person name="Hanson S.J."/>
            <person name="Klenk H.-P."/>
            <person name="Labutti K."/>
            <person name="Lapidus A."/>
            <person name="Lindquist E."/>
            <person name="Lipzen A."/>
            <person name="Meier-Kolthoff J.P."/>
            <person name="Ohm R.A."/>
            <person name="Otillar R.P."/>
            <person name="Pangilinan J."/>
            <person name="Peng Y."/>
            <person name="Rokas A."/>
            <person name="Rosa C.A."/>
            <person name="Scheuner C."/>
            <person name="Sibirny A.A."/>
            <person name="Slot J.C."/>
            <person name="Stielow J.B."/>
            <person name="Sun H."/>
            <person name="Kurtzman C.P."/>
            <person name="Blackwell M."/>
            <person name="Jeffries T.W."/>
            <person name="Grigoriev I.V."/>
        </authorList>
    </citation>
    <scope>NUCLEOTIDE SEQUENCE [LARGE SCALE GENOMIC DNA]</scope>
    <source>
        <strain evidence="18">NRRL Y-17796</strain>
    </source>
</reference>
<dbReference type="GO" id="GO:0006488">
    <property type="term" value="P:dolichol-linked oligosaccharide biosynthetic process"/>
    <property type="evidence" value="ECO:0007669"/>
    <property type="project" value="EnsemblFungi"/>
</dbReference>
<comment type="subcellular location">
    <subcellularLocation>
        <location evidence="1 12">Endoplasmic reticulum membrane</location>
        <topology evidence="1 12">Single-pass type II membrane protein</topology>
    </subcellularLocation>
</comment>
<evidence type="ECO:0000313" key="18">
    <source>
        <dbReference type="Proteomes" id="UP000095023"/>
    </source>
</evidence>
<dbReference type="InterPro" id="IPR004888">
    <property type="entry name" value="Glycoside_hydrolase_63"/>
</dbReference>
<keyword evidence="8" id="KW-0472">Membrane</keyword>
<keyword evidence="14" id="KW-0732">Signal</keyword>
<evidence type="ECO:0000256" key="9">
    <source>
        <dbReference type="ARBA" id="ARBA00023180"/>
    </source>
</evidence>
<feature type="chain" id="PRO_5012249730" description="Mannosyl-oligosaccharide glucosidase" evidence="14">
    <location>
        <begin position="16"/>
        <end position="737"/>
    </location>
</feature>
<dbReference type="Pfam" id="PF03200">
    <property type="entry name" value="Glyco_hydro_63"/>
    <property type="match status" value="1"/>
</dbReference>
<organism evidence="17 18">
    <name type="scientific">Tortispora caseinolytica NRRL Y-17796</name>
    <dbReference type="NCBI Taxonomy" id="767744"/>
    <lineage>
        <taxon>Eukaryota</taxon>
        <taxon>Fungi</taxon>
        <taxon>Dikarya</taxon>
        <taxon>Ascomycota</taxon>
        <taxon>Saccharomycotina</taxon>
        <taxon>Trigonopsidomycetes</taxon>
        <taxon>Trigonopsidales</taxon>
        <taxon>Trigonopsidaceae</taxon>
        <taxon>Tortispora</taxon>
    </lineage>
</organism>